<evidence type="ECO:0000313" key="3">
    <source>
        <dbReference type="Proteomes" id="UP001151760"/>
    </source>
</evidence>
<sequence length="602" mass="68142">MRRVNNSSQPGINNIFEEEDFAFQIDNRQLKKGRREIMPYPMFAKIIINHFLSKHQSLTKLQYLHTHTIKDDGVVSRLKFVRIGKDFQEYGLSIPKTILTEGIKQSKSYQMFIKYSTGLIPPKKSRDDNIILDPDIALELGKSISLTDAAEEEAARQVHATHERIMTESDPEPLEEDHRKINRSQPHAGGSSEGTGSKPRVPDESIVTPTSSNEGTDTKPESEYTEEDNDDENIEWVDTNEEEENNDDDDDKSIDLEKTNDEETNDEFVHSKEYVQDDNEETDDESVHGDEQVNDYEDDEMTNAKDADTGNGGEEITDAAKANAEKTEEVKDDIKKAELPPSGSSLSVSLDFDNQFLDLSSDTSLIVLTPIPKTPLVAPASTLLPTIPVSFISHVLLQTITPIPTPPITTKAPPVTMIPDPLYAIIQRVFVLEKDVQELKEYPQQVDYKEIIKESVQANIISVVKNQLLKFLPKEASDFATPMIQSTSLSEYELKTILFDKMDKSRSYLTHDKHQALFDALFNLLSLEDAIIRGQADLEKILRKRDRDDEYPSTGPNQEEPVFEMAFDDIEQTIDDVANNAYQPPDDSTQTKDKAIKKDWFK</sequence>
<reference evidence="2" key="1">
    <citation type="journal article" date="2022" name="Int. J. Mol. Sci.">
        <title>Draft Genome of Tanacetum Coccineum: Genomic Comparison of Closely Related Tanacetum-Family Plants.</title>
        <authorList>
            <person name="Yamashiro T."/>
            <person name="Shiraishi A."/>
            <person name="Nakayama K."/>
            <person name="Satake H."/>
        </authorList>
    </citation>
    <scope>NUCLEOTIDE SEQUENCE</scope>
</reference>
<proteinExistence type="predicted"/>
<feature type="region of interest" description="Disordered" evidence="1">
    <location>
        <begin position="577"/>
        <end position="602"/>
    </location>
</feature>
<dbReference type="EMBL" id="BQNB010011341">
    <property type="protein sequence ID" value="GJS89312.1"/>
    <property type="molecule type" value="Genomic_DNA"/>
</dbReference>
<feature type="compositionally biased region" description="Basic and acidic residues" evidence="1">
    <location>
        <begin position="589"/>
        <end position="602"/>
    </location>
</feature>
<comment type="caution">
    <text evidence="2">The sequence shown here is derived from an EMBL/GenBank/DDBJ whole genome shotgun (WGS) entry which is preliminary data.</text>
</comment>
<keyword evidence="3" id="KW-1185">Reference proteome</keyword>
<evidence type="ECO:0000256" key="1">
    <source>
        <dbReference type="SAM" id="MobiDB-lite"/>
    </source>
</evidence>
<evidence type="ECO:0000313" key="2">
    <source>
        <dbReference type="EMBL" id="GJS89312.1"/>
    </source>
</evidence>
<feature type="compositionally biased region" description="Acidic residues" evidence="1">
    <location>
        <begin position="223"/>
        <end position="252"/>
    </location>
</feature>
<reference evidence="2" key="2">
    <citation type="submission" date="2022-01" db="EMBL/GenBank/DDBJ databases">
        <authorList>
            <person name="Yamashiro T."/>
            <person name="Shiraishi A."/>
            <person name="Satake H."/>
            <person name="Nakayama K."/>
        </authorList>
    </citation>
    <scope>NUCLEOTIDE SEQUENCE</scope>
</reference>
<gene>
    <name evidence="2" type="ORF">Tco_0771948</name>
</gene>
<feature type="compositionally biased region" description="Basic and acidic residues" evidence="1">
    <location>
        <begin position="153"/>
        <end position="167"/>
    </location>
</feature>
<accession>A0ABQ4ZHM2</accession>
<protein>
    <submittedName>
        <fullName evidence="2">Uncharacterized protein</fullName>
    </submittedName>
</protein>
<dbReference type="Proteomes" id="UP001151760">
    <property type="component" value="Unassembled WGS sequence"/>
</dbReference>
<feature type="compositionally biased region" description="Acidic residues" evidence="1">
    <location>
        <begin position="292"/>
        <end position="301"/>
    </location>
</feature>
<feature type="region of interest" description="Disordered" evidence="1">
    <location>
        <begin position="151"/>
        <end position="344"/>
    </location>
</feature>
<organism evidence="2 3">
    <name type="scientific">Tanacetum coccineum</name>
    <dbReference type="NCBI Taxonomy" id="301880"/>
    <lineage>
        <taxon>Eukaryota</taxon>
        <taxon>Viridiplantae</taxon>
        <taxon>Streptophyta</taxon>
        <taxon>Embryophyta</taxon>
        <taxon>Tracheophyta</taxon>
        <taxon>Spermatophyta</taxon>
        <taxon>Magnoliopsida</taxon>
        <taxon>eudicotyledons</taxon>
        <taxon>Gunneridae</taxon>
        <taxon>Pentapetalae</taxon>
        <taxon>asterids</taxon>
        <taxon>campanulids</taxon>
        <taxon>Asterales</taxon>
        <taxon>Asteraceae</taxon>
        <taxon>Asteroideae</taxon>
        <taxon>Anthemideae</taxon>
        <taxon>Anthemidinae</taxon>
        <taxon>Tanacetum</taxon>
    </lineage>
</organism>
<feature type="compositionally biased region" description="Basic and acidic residues" evidence="1">
    <location>
        <begin position="323"/>
        <end position="338"/>
    </location>
</feature>
<feature type="compositionally biased region" description="Basic and acidic residues" evidence="1">
    <location>
        <begin position="253"/>
        <end position="275"/>
    </location>
</feature>
<name>A0ABQ4ZHM2_9ASTR</name>